<evidence type="ECO:0000256" key="1">
    <source>
        <dbReference type="ARBA" id="ARBA00022993"/>
    </source>
</evidence>
<gene>
    <name evidence="5" type="ORF">C1SCF055_LOCUS43541</name>
</gene>
<feature type="signal peptide" evidence="3">
    <location>
        <begin position="1"/>
        <end position="25"/>
    </location>
</feature>
<comment type="similarity">
    <text evidence="2">Belongs to the HFCD (homooligomeric flavin containing Cys decarboxylase) superfamily.</text>
</comment>
<dbReference type="OrthoDB" id="1532798at2759"/>
<dbReference type="AlphaFoldDB" id="A0A9P1GQJ1"/>
<organism evidence="5">
    <name type="scientific">Cladocopium goreaui</name>
    <dbReference type="NCBI Taxonomy" id="2562237"/>
    <lineage>
        <taxon>Eukaryota</taxon>
        <taxon>Sar</taxon>
        <taxon>Alveolata</taxon>
        <taxon>Dinophyceae</taxon>
        <taxon>Suessiales</taxon>
        <taxon>Symbiodiniaceae</taxon>
        <taxon>Cladocopium</taxon>
    </lineage>
</organism>
<dbReference type="GO" id="GO:0071513">
    <property type="term" value="C:phosphopantothenoylcysteine decarboxylase complex"/>
    <property type="evidence" value="ECO:0007669"/>
    <property type="project" value="TreeGrafter"/>
</dbReference>
<name>A0A9P1GQJ1_9DINO</name>
<reference evidence="5" key="1">
    <citation type="submission" date="2022-10" db="EMBL/GenBank/DDBJ databases">
        <authorList>
            <person name="Chen Y."/>
            <person name="Dougan E. K."/>
            <person name="Chan C."/>
            <person name="Rhodes N."/>
            <person name="Thang M."/>
        </authorList>
    </citation>
    <scope>NUCLEOTIDE SEQUENCE</scope>
</reference>
<accession>A0A9P1GQJ1</accession>
<evidence type="ECO:0000313" key="7">
    <source>
        <dbReference type="EMBL" id="CAL4806328.1"/>
    </source>
</evidence>
<dbReference type="EMBL" id="CAMXCT030006727">
    <property type="protein sequence ID" value="CAL4806328.1"/>
    <property type="molecule type" value="Genomic_DNA"/>
</dbReference>
<dbReference type="GO" id="GO:0010181">
    <property type="term" value="F:FMN binding"/>
    <property type="evidence" value="ECO:0007669"/>
    <property type="project" value="TreeGrafter"/>
</dbReference>
<keyword evidence="3" id="KW-0732">Signal</keyword>
<keyword evidence="8" id="KW-1185">Reference proteome</keyword>
<dbReference type="InterPro" id="IPR036551">
    <property type="entry name" value="Flavin_trans-like"/>
</dbReference>
<dbReference type="GO" id="GO:0004633">
    <property type="term" value="F:phosphopantothenoylcysteine decarboxylase activity"/>
    <property type="evidence" value="ECO:0007669"/>
    <property type="project" value="TreeGrafter"/>
</dbReference>
<evidence type="ECO:0000313" key="5">
    <source>
        <dbReference type="EMBL" id="CAI4019016.1"/>
    </source>
</evidence>
<comment type="caution">
    <text evidence="5">The sequence shown here is derived from an EMBL/GenBank/DDBJ whole genome shotgun (WGS) entry which is preliminary data.</text>
</comment>
<dbReference type="Proteomes" id="UP001152797">
    <property type="component" value="Unassembled WGS sequence"/>
</dbReference>
<dbReference type="Pfam" id="PF02441">
    <property type="entry name" value="Flavoprotein"/>
    <property type="match status" value="1"/>
</dbReference>
<evidence type="ECO:0000259" key="4">
    <source>
        <dbReference type="Pfam" id="PF02441"/>
    </source>
</evidence>
<dbReference type="EMBL" id="CAMXCT010006727">
    <property type="protein sequence ID" value="CAI4019016.1"/>
    <property type="molecule type" value="Genomic_DNA"/>
</dbReference>
<dbReference type="SUPFAM" id="SSF52507">
    <property type="entry name" value="Homo-oligomeric flavin-containing Cys decarboxylases, HFCD"/>
    <property type="match status" value="1"/>
</dbReference>
<keyword evidence="1" id="KW-0173">Coenzyme A biosynthesis</keyword>
<sequence length="283" mass="30624">MTSLVGGLVLTMLSSLLSTGMFSEAFCLFHNLAPTIATLQATPTCREKWLTEVPEADSPPRIVLVATGSVAAVKVPELARKLADFAEVAVILTAAAEVMTSAKIAGRYAPENFRAWERMDRLHVLRDFDEWDRYEDVSSDLVVHVELRKWADVALVAPCSANTLGKMALGLCDNLAACFLRAWDPDKPLLVAPAMNTVMWEHPSTAQHLSTLESYGCRVVPPSCKRLACGDVGRGALAPVGDVVEAVKEACGGVAERRSCASAVGSWQRHGFQEWQPATTDDL</sequence>
<feature type="chain" id="PRO_5043273237" evidence="3">
    <location>
        <begin position="26"/>
        <end position="283"/>
    </location>
</feature>
<protein>
    <submittedName>
        <fullName evidence="7">Phosphopantothenoylcysteine decarboxylase</fullName>
    </submittedName>
</protein>
<dbReference type="EMBL" id="CAMXCT020006727">
    <property type="protein sequence ID" value="CAL1172391.1"/>
    <property type="molecule type" value="Genomic_DNA"/>
</dbReference>
<evidence type="ECO:0000256" key="2">
    <source>
        <dbReference type="ARBA" id="ARBA00038350"/>
    </source>
</evidence>
<dbReference type="InterPro" id="IPR003382">
    <property type="entry name" value="Flavoprotein"/>
</dbReference>
<dbReference type="PANTHER" id="PTHR14359">
    <property type="entry name" value="HOMO-OLIGOMERIC FLAVIN CONTAINING CYS DECARBOXYLASE FAMILY"/>
    <property type="match status" value="1"/>
</dbReference>
<proteinExistence type="inferred from homology"/>
<reference evidence="6" key="2">
    <citation type="submission" date="2024-04" db="EMBL/GenBank/DDBJ databases">
        <authorList>
            <person name="Chen Y."/>
            <person name="Shah S."/>
            <person name="Dougan E. K."/>
            <person name="Thang M."/>
            <person name="Chan C."/>
        </authorList>
    </citation>
    <scope>NUCLEOTIDE SEQUENCE [LARGE SCALE GENOMIC DNA]</scope>
</reference>
<dbReference type="PANTHER" id="PTHR14359:SF6">
    <property type="entry name" value="PHOSPHOPANTOTHENOYLCYSTEINE DECARBOXYLASE"/>
    <property type="match status" value="1"/>
</dbReference>
<evidence type="ECO:0000256" key="3">
    <source>
        <dbReference type="SAM" id="SignalP"/>
    </source>
</evidence>
<evidence type="ECO:0000313" key="8">
    <source>
        <dbReference type="Proteomes" id="UP001152797"/>
    </source>
</evidence>
<evidence type="ECO:0000313" key="6">
    <source>
        <dbReference type="EMBL" id="CAL1172391.1"/>
    </source>
</evidence>
<dbReference type="GO" id="GO:0015937">
    <property type="term" value="P:coenzyme A biosynthetic process"/>
    <property type="evidence" value="ECO:0007669"/>
    <property type="project" value="UniProtKB-KW"/>
</dbReference>
<feature type="domain" description="Flavoprotein" evidence="4">
    <location>
        <begin position="61"/>
        <end position="248"/>
    </location>
</feature>
<dbReference type="Gene3D" id="3.40.50.1950">
    <property type="entry name" value="Flavin prenyltransferase-like"/>
    <property type="match status" value="1"/>
</dbReference>